<dbReference type="AlphaFoldDB" id="A0A1I7XBM3"/>
<protein>
    <submittedName>
        <fullName evidence="3">DUF148 domain-containing protein</fullName>
    </submittedName>
</protein>
<evidence type="ECO:0000259" key="1">
    <source>
        <dbReference type="Pfam" id="PF02520"/>
    </source>
</evidence>
<name>A0A1I7XBM3_HETBA</name>
<dbReference type="InterPro" id="IPR003677">
    <property type="entry name" value="ANIS5_cation-bd"/>
</dbReference>
<evidence type="ECO:0000313" key="2">
    <source>
        <dbReference type="Proteomes" id="UP000095283"/>
    </source>
</evidence>
<proteinExistence type="predicted"/>
<organism evidence="2 3">
    <name type="scientific">Heterorhabditis bacteriophora</name>
    <name type="common">Entomopathogenic nematode worm</name>
    <dbReference type="NCBI Taxonomy" id="37862"/>
    <lineage>
        <taxon>Eukaryota</taxon>
        <taxon>Metazoa</taxon>
        <taxon>Ecdysozoa</taxon>
        <taxon>Nematoda</taxon>
        <taxon>Chromadorea</taxon>
        <taxon>Rhabditida</taxon>
        <taxon>Rhabditina</taxon>
        <taxon>Rhabditomorpha</taxon>
        <taxon>Strongyloidea</taxon>
        <taxon>Heterorhabditidae</taxon>
        <taxon>Heterorhabditis</taxon>
    </lineage>
</organism>
<dbReference type="Proteomes" id="UP000095283">
    <property type="component" value="Unplaced"/>
</dbReference>
<accession>A0A1I7XBM3</accession>
<keyword evidence="2" id="KW-1185">Reference proteome</keyword>
<sequence>MDRELGRIEKDRQIEEIIRNESTLVQEAFMQFKADVAAQRERIKAVHREIVSQMSKEAQAADQQLHALFKNESITHKERRAKMRNIFDAMPESVRDELRSLENKEKRLGMDRPRNTFNLQIPMTYLRWGQQIGQLETRPIRVSSDDNYVEI</sequence>
<dbReference type="WBParaSite" id="Hba_14844">
    <property type="protein sequence ID" value="Hba_14844"/>
    <property type="gene ID" value="Hba_14844"/>
</dbReference>
<reference evidence="3" key="1">
    <citation type="submission" date="2016-11" db="UniProtKB">
        <authorList>
            <consortium name="WormBaseParasite"/>
        </authorList>
    </citation>
    <scope>IDENTIFICATION</scope>
</reference>
<evidence type="ECO:0000313" key="3">
    <source>
        <dbReference type="WBParaSite" id="Hba_14844"/>
    </source>
</evidence>
<dbReference type="Pfam" id="PF02520">
    <property type="entry name" value="ANIS5_cation-bd"/>
    <property type="match status" value="1"/>
</dbReference>
<feature type="domain" description="SXP/RAL-2 family protein Ani s 5-like cation-binding" evidence="1">
    <location>
        <begin position="9"/>
        <end position="95"/>
    </location>
</feature>